<evidence type="ECO:0000256" key="3">
    <source>
        <dbReference type="ARBA" id="ARBA00022989"/>
    </source>
</evidence>
<dbReference type="Proteomes" id="UP001596415">
    <property type="component" value="Unassembled WGS sequence"/>
</dbReference>
<keyword evidence="7" id="KW-0378">Hydrolase</keyword>
<evidence type="ECO:0000313" key="8">
    <source>
        <dbReference type="Proteomes" id="UP001596415"/>
    </source>
</evidence>
<protein>
    <submittedName>
        <fullName evidence="7">Rhomboid family intramembrane serine protease</fullName>
        <ecNumber evidence="7">3.4.21.-</ecNumber>
    </submittedName>
</protein>
<keyword evidence="7" id="KW-0645">Protease</keyword>
<evidence type="ECO:0000256" key="5">
    <source>
        <dbReference type="SAM" id="Phobius"/>
    </source>
</evidence>
<dbReference type="GO" id="GO:0008233">
    <property type="term" value="F:peptidase activity"/>
    <property type="evidence" value="ECO:0007669"/>
    <property type="project" value="UniProtKB-KW"/>
</dbReference>
<dbReference type="EC" id="3.4.21.-" evidence="7"/>
<feature type="domain" description="Peptidase S54 rhomboid" evidence="6">
    <location>
        <begin position="54"/>
        <end position="183"/>
    </location>
</feature>
<dbReference type="GO" id="GO:0006508">
    <property type="term" value="P:proteolysis"/>
    <property type="evidence" value="ECO:0007669"/>
    <property type="project" value="UniProtKB-KW"/>
</dbReference>
<dbReference type="EMBL" id="JBHTBN010000005">
    <property type="protein sequence ID" value="MFC7358101.1"/>
    <property type="molecule type" value="Genomic_DNA"/>
</dbReference>
<comment type="subcellular location">
    <subcellularLocation>
        <location evidence="1">Membrane</location>
        <topology evidence="1">Multi-pass membrane protein</topology>
    </subcellularLocation>
</comment>
<evidence type="ECO:0000259" key="6">
    <source>
        <dbReference type="Pfam" id="PF01694"/>
    </source>
</evidence>
<keyword evidence="2 5" id="KW-0812">Transmembrane</keyword>
<dbReference type="Pfam" id="PF01694">
    <property type="entry name" value="Rhomboid"/>
    <property type="match status" value="1"/>
</dbReference>
<dbReference type="RefSeq" id="WP_380217993.1">
    <property type="nucleotide sequence ID" value="NZ_JBHTBN010000005.1"/>
</dbReference>
<dbReference type="InterPro" id="IPR035952">
    <property type="entry name" value="Rhomboid-like_sf"/>
</dbReference>
<gene>
    <name evidence="7" type="ORF">ACFQO1_10405</name>
</gene>
<evidence type="ECO:0000313" key="7">
    <source>
        <dbReference type="EMBL" id="MFC7358101.1"/>
    </source>
</evidence>
<feature type="transmembrane region" description="Helical" evidence="5">
    <location>
        <begin position="139"/>
        <end position="158"/>
    </location>
</feature>
<dbReference type="Gene3D" id="1.20.1540.10">
    <property type="entry name" value="Rhomboid-like"/>
    <property type="match status" value="1"/>
</dbReference>
<keyword evidence="8" id="KW-1185">Reference proteome</keyword>
<dbReference type="InterPro" id="IPR050925">
    <property type="entry name" value="Rhomboid_protease_S54"/>
</dbReference>
<feature type="transmembrane region" description="Helical" evidence="5">
    <location>
        <begin position="7"/>
        <end position="30"/>
    </location>
</feature>
<feature type="transmembrane region" description="Helical" evidence="5">
    <location>
        <begin position="67"/>
        <end position="85"/>
    </location>
</feature>
<comment type="caution">
    <text evidence="7">The sequence shown here is derived from an EMBL/GenBank/DDBJ whole genome shotgun (WGS) entry which is preliminary data.</text>
</comment>
<dbReference type="InterPro" id="IPR022764">
    <property type="entry name" value="Peptidase_S54_rhomboid_dom"/>
</dbReference>
<name>A0ABW2MZE6_9FLAO</name>
<evidence type="ECO:0000256" key="1">
    <source>
        <dbReference type="ARBA" id="ARBA00004141"/>
    </source>
</evidence>
<evidence type="ECO:0000256" key="2">
    <source>
        <dbReference type="ARBA" id="ARBA00022692"/>
    </source>
</evidence>
<dbReference type="PANTHER" id="PTHR43731:SF9">
    <property type="entry name" value="SLR1461 PROTEIN"/>
    <property type="match status" value="1"/>
</dbReference>
<evidence type="ECO:0000256" key="4">
    <source>
        <dbReference type="ARBA" id="ARBA00023136"/>
    </source>
</evidence>
<dbReference type="SUPFAM" id="SSF144091">
    <property type="entry name" value="Rhomboid-like"/>
    <property type="match status" value="1"/>
</dbReference>
<accession>A0ABW2MZE6</accession>
<keyword evidence="4 5" id="KW-0472">Membrane</keyword>
<sequence length="260" mass="29921">MSEEKGLQFSLSVLVYPLVLVFSMWLVFWAETRFGVNLNRYGVYPQKLEGLRGVLFSPFIHSSLKHLFNNSVPLLVLTTALFYFYSNVKWKVLLFGTLITGVLTWFLGRPAYHIGASGVVYMLVSFLFFKGILSKQFQLTALSLIVVFLYGSLVWYLFPVDEQISWEGHLSGFIVGTVLALLFKKNTIENKKFAWEREDYNPDDDPFLQQFDENGNFIEKPKEDYIDTETIEIVKSPPEASSVKIIYTLKKESASEEKNE</sequence>
<dbReference type="PANTHER" id="PTHR43731">
    <property type="entry name" value="RHOMBOID PROTEASE"/>
    <property type="match status" value="1"/>
</dbReference>
<feature type="transmembrane region" description="Helical" evidence="5">
    <location>
        <begin position="92"/>
        <end position="108"/>
    </location>
</feature>
<feature type="transmembrane region" description="Helical" evidence="5">
    <location>
        <begin position="114"/>
        <end position="132"/>
    </location>
</feature>
<organism evidence="7 8">
    <name type="scientific">Jejudonia soesokkakensis</name>
    <dbReference type="NCBI Taxonomy" id="1323432"/>
    <lineage>
        <taxon>Bacteria</taxon>
        <taxon>Pseudomonadati</taxon>
        <taxon>Bacteroidota</taxon>
        <taxon>Flavobacteriia</taxon>
        <taxon>Flavobacteriales</taxon>
        <taxon>Flavobacteriaceae</taxon>
        <taxon>Jejudonia</taxon>
    </lineage>
</organism>
<proteinExistence type="predicted"/>
<feature type="transmembrane region" description="Helical" evidence="5">
    <location>
        <begin position="164"/>
        <end position="183"/>
    </location>
</feature>
<keyword evidence="3 5" id="KW-1133">Transmembrane helix</keyword>
<reference evidence="8" key="1">
    <citation type="journal article" date="2019" name="Int. J. Syst. Evol. Microbiol.">
        <title>The Global Catalogue of Microorganisms (GCM) 10K type strain sequencing project: providing services to taxonomists for standard genome sequencing and annotation.</title>
        <authorList>
            <consortium name="The Broad Institute Genomics Platform"/>
            <consortium name="The Broad Institute Genome Sequencing Center for Infectious Disease"/>
            <person name="Wu L."/>
            <person name="Ma J."/>
        </authorList>
    </citation>
    <scope>NUCLEOTIDE SEQUENCE [LARGE SCALE GENOMIC DNA]</scope>
    <source>
        <strain evidence="8">CGMCC 1.16306</strain>
    </source>
</reference>